<protein>
    <recommendedName>
        <fullName evidence="2">ribonuclease H</fullName>
        <ecNumber evidence="2">3.1.26.4</ecNumber>
    </recommendedName>
</protein>
<dbReference type="Pfam" id="PF06817">
    <property type="entry name" value="RVT_thumb"/>
    <property type="match status" value="1"/>
</dbReference>
<evidence type="ECO:0000256" key="5">
    <source>
        <dbReference type="ARBA" id="ARBA00022722"/>
    </source>
</evidence>
<dbReference type="EC" id="3.1.26.4" evidence="2"/>
<dbReference type="EMBL" id="KK735812">
    <property type="protein sequence ID" value="KFR15948.1"/>
    <property type="molecule type" value="Genomic_DNA"/>
</dbReference>
<dbReference type="AlphaFoldDB" id="A0A091WM45"/>
<dbReference type="Gene3D" id="3.30.70.270">
    <property type="match status" value="2"/>
</dbReference>
<dbReference type="InterPro" id="IPR043128">
    <property type="entry name" value="Rev_trsase/Diguanyl_cyclase"/>
</dbReference>
<evidence type="ECO:0000259" key="9">
    <source>
        <dbReference type="PROSITE" id="PS50878"/>
    </source>
</evidence>
<dbReference type="PANTHER" id="PTHR41694:SF3">
    <property type="entry name" value="RNA-DIRECTED DNA POLYMERASE-RELATED"/>
    <property type="match status" value="1"/>
</dbReference>
<evidence type="ECO:0000256" key="3">
    <source>
        <dbReference type="ARBA" id="ARBA00022679"/>
    </source>
</evidence>
<keyword evidence="7" id="KW-0378">Hydrolase</keyword>
<dbReference type="Proteomes" id="UP000053605">
    <property type="component" value="Unassembled WGS sequence"/>
</dbReference>
<feature type="domain" description="Reverse transcriptase" evidence="9">
    <location>
        <begin position="21"/>
        <end position="209"/>
    </location>
</feature>
<dbReference type="STRING" id="30419.A0A091WM45"/>
<dbReference type="Pfam" id="PF00078">
    <property type="entry name" value="RVT_1"/>
    <property type="match status" value="1"/>
</dbReference>
<feature type="non-terminal residue" evidence="10">
    <location>
        <position position="261"/>
    </location>
</feature>
<dbReference type="PANTHER" id="PTHR41694">
    <property type="entry name" value="ENDOGENOUS RETROVIRUS GROUP K MEMBER POL PROTEIN"/>
    <property type="match status" value="1"/>
</dbReference>
<evidence type="ECO:0000256" key="4">
    <source>
        <dbReference type="ARBA" id="ARBA00022695"/>
    </source>
</evidence>
<name>A0A091WM45_OPIHO</name>
<dbReference type="InterPro" id="IPR043502">
    <property type="entry name" value="DNA/RNA_pol_sf"/>
</dbReference>
<dbReference type="InterPro" id="IPR000477">
    <property type="entry name" value="RT_dom"/>
</dbReference>
<dbReference type="PhylomeDB" id="A0A091WM45"/>
<dbReference type="Gene3D" id="3.10.10.10">
    <property type="entry name" value="HIV Type 1 Reverse Transcriptase, subunit A, domain 1"/>
    <property type="match status" value="1"/>
</dbReference>
<evidence type="ECO:0000256" key="1">
    <source>
        <dbReference type="ARBA" id="ARBA00010879"/>
    </source>
</evidence>
<evidence type="ECO:0000256" key="2">
    <source>
        <dbReference type="ARBA" id="ARBA00012180"/>
    </source>
</evidence>
<keyword evidence="11" id="KW-1185">Reference proteome</keyword>
<dbReference type="GO" id="GO:0004523">
    <property type="term" value="F:RNA-DNA hybrid ribonuclease activity"/>
    <property type="evidence" value="ECO:0007669"/>
    <property type="project" value="UniProtKB-EC"/>
</dbReference>
<dbReference type="InterPro" id="IPR010661">
    <property type="entry name" value="RVT_thumb"/>
</dbReference>
<keyword evidence="8" id="KW-0695">RNA-directed DNA polymerase</keyword>
<dbReference type="PROSITE" id="PS50878">
    <property type="entry name" value="RT_POL"/>
    <property type="match status" value="1"/>
</dbReference>
<evidence type="ECO:0000256" key="7">
    <source>
        <dbReference type="ARBA" id="ARBA00022801"/>
    </source>
</evidence>
<evidence type="ECO:0000313" key="10">
    <source>
        <dbReference type="EMBL" id="KFR15948.1"/>
    </source>
</evidence>
<keyword evidence="4" id="KW-0548">Nucleotidyltransferase</keyword>
<proteinExistence type="inferred from homology"/>
<accession>A0A091WM45</accession>
<feature type="non-terminal residue" evidence="10">
    <location>
        <position position="1"/>
    </location>
</feature>
<dbReference type="GO" id="GO:0035613">
    <property type="term" value="F:RNA stem-loop binding"/>
    <property type="evidence" value="ECO:0007669"/>
    <property type="project" value="TreeGrafter"/>
</dbReference>
<reference evidence="10 11" key="1">
    <citation type="submission" date="2014-04" db="EMBL/GenBank/DDBJ databases">
        <title>Genome evolution of avian class.</title>
        <authorList>
            <person name="Zhang G."/>
            <person name="Li C."/>
        </authorList>
    </citation>
    <scope>NUCLEOTIDE SEQUENCE [LARGE SCALE GENOMIC DNA]</scope>
    <source>
        <strain evidence="10">BGI_N306</strain>
    </source>
</reference>
<organism evidence="10 11">
    <name type="scientific">Opisthocomus hoazin</name>
    <name type="common">Hoatzin</name>
    <name type="synonym">Phasianus hoazin</name>
    <dbReference type="NCBI Taxonomy" id="30419"/>
    <lineage>
        <taxon>Eukaryota</taxon>
        <taxon>Metazoa</taxon>
        <taxon>Chordata</taxon>
        <taxon>Craniata</taxon>
        <taxon>Vertebrata</taxon>
        <taxon>Euteleostomi</taxon>
        <taxon>Archelosauria</taxon>
        <taxon>Archosauria</taxon>
        <taxon>Dinosauria</taxon>
        <taxon>Saurischia</taxon>
        <taxon>Theropoda</taxon>
        <taxon>Coelurosauria</taxon>
        <taxon>Aves</taxon>
        <taxon>Neognathae</taxon>
        <taxon>Neoaves</taxon>
        <taxon>Opisthocomiformes</taxon>
        <taxon>Opisthocomidae</taxon>
        <taxon>Opisthocomus</taxon>
    </lineage>
</organism>
<sequence>DQWRLSSEKADALRTLVDEQLQQGCIVPTTSQWNTPVSVIKKKSGKWRLLHDLRQVNAVIEDMGALQPGMPSPTMIPRNCDIIVMDLKDSFFIIPLAPEDALRFAFSLPSVNHQEPMQRYHWTVLPQEMKNSPTICQIYVAKALSTVHQQYPDIIWYHYMDDILLAGKTPEALTPVIRDTLVSLKAYGLQLAPEKTQRQAPWKYLGWKILEHAIEPQAVKLQTDIKTLNDLQKLLGSINWVRTFLGIDSSVLEPLFDLLKG</sequence>
<evidence type="ECO:0000313" key="11">
    <source>
        <dbReference type="Proteomes" id="UP000053605"/>
    </source>
</evidence>
<evidence type="ECO:0000256" key="6">
    <source>
        <dbReference type="ARBA" id="ARBA00022759"/>
    </source>
</evidence>
<dbReference type="GO" id="GO:0003964">
    <property type="term" value="F:RNA-directed DNA polymerase activity"/>
    <property type="evidence" value="ECO:0007669"/>
    <property type="project" value="UniProtKB-KW"/>
</dbReference>
<keyword evidence="5" id="KW-0540">Nuclease</keyword>
<keyword evidence="3" id="KW-0808">Transferase</keyword>
<gene>
    <name evidence="10" type="ORF">N306_03818</name>
</gene>
<comment type="similarity">
    <text evidence="1">Belongs to the beta type-B retroviral polymerase family. HERV class-II K(HML-2) pol subfamily.</text>
</comment>
<evidence type="ECO:0000256" key="8">
    <source>
        <dbReference type="ARBA" id="ARBA00022918"/>
    </source>
</evidence>
<dbReference type="SUPFAM" id="SSF56672">
    <property type="entry name" value="DNA/RNA polymerases"/>
    <property type="match status" value="1"/>
</dbReference>
<keyword evidence="6" id="KW-0255">Endonuclease</keyword>